<comment type="caution">
    <text evidence="2">The sequence shown here is derived from an EMBL/GenBank/DDBJ whole genome shotgun (WGS) entry which is preliminary data.</text>
</comment>
<dbReference type="AlphaFoldDB" id="A0A9P8TNE7"/>
<accession>A0A9P8TNE7</accession>
<dbReference type="EMBL" id="JAEUBG010002352">
    <property type="protein sequence ID" value="KAH3684726.1"/>
    <property type="molecule type" value="Genomic_DNA"/>
</dbReference>
<dbReference type="Proteomes" id="UP000774326">
    <property type="component" value="Unassembled WGS sequence"/>
</dbReference>
<evidence type="ECO:0000313" key="3">
    <source>
        <dbReference type="Proteomes" id="UP000774326"/>
    </source>
</evidence>
<proteinExistence type="predicted"/>
<evidence type="ECO:0000256" key="1">
    <source>
        <dbReference type="SAM" id="MobiDB-lite"/>
    </source>
</evidence>
<reference evidence="2" key="1">
    <citation type="journal article" date="2021" name="Open Biol.">
        <title>Shared evolutionary footprints suggest mitochondrial oxidative damage underlies multiple complex I losses in fungi.</title>
        <authorList>
            <person name="Schikora-Tamarit M.A."/>
            <person name="Marcet-Houben M."/>
            <person name="Nosek J."/>
            <person name="Gabaldon T."/>
        </authorList>
    </citation>
    <scope>NUCLEOTIDE SEQUENCE</scope>
    <source>
        <strain evidence="2">CBS2887</strain>
    </source>
</reference>
<feature type="region of interest" description="Disordered" evidence="1">
    <location>
        <begin position="129"/>
        <end position="157"/>
    </location>
</feature>
<name>A0A9P8TNE7_WICPI</name>
<reference evidence="2" key="2">
    <citation type="submission" date="2021-01" db="EMBL/GenBank/DDBJ databases">
        <authorList>
            <person name="Schikora-Tamarit M.A."/>
        </authorList>
    </citation>
    <scope>NUCLEOTIDE SEQUENCE</scope>
    <source>
        <strain evidence="2">CBS2887</strain>
    </source>
</reference>
<gene>
    <name evidence="2" type="ORF">WICPIJ_004312</name>
</gene>
<protein>
    <submittedName>
        <fullName evidence="2">Uncharacterized protein</fullName>
    </submittedName>
</protein>
<feature type="compositionally biased region" description="Basic and acidic residues" evidence="1">
    <location>
        <begin position="130"/>
        <end position="143"/>
    </location>
</feature>
<keyword evidence="3" id="KW-1185">Reference proteome</keyword>
<evidence type="ECO:0000313" key="2">
    <source>
        <dbReference type="EMBL" id="KAH3684726.1"/>
    </source>
</evidence>
<sequence length="235" mass="26293">MVTSMLDLDIDGLLNESKIKLLTAFNNSTTISDIEATGNSVDDAMDQVDELLDGQMSEFDKALFAEVDKLSNSALHLHQSTIAAAPSAASSASASSEEVDHIMDELSENIRPVSPESLFDDLSVSNSPLLKKDQHSSQNHEAHYSNSQQQQQQQQELEKGLQKIQQYDSLLTNYNALRSEYELKCKELNKVLSIFKEMETKRFELTQENQYLRGALSQLLFRSGQSDINTAPFQL</sequence>
<dbReference type="OrthoDB" id="10655521at2759"/>
<organism evidence="2 3">
    <name type="scientific">Wickerhamomyces pijperi</name>
    <name type="common">Yeast</name>
    <name type="synonym">Pichia pijperi</name>
    <dbReference type="NCBI Taxonomy" id="599730"/>
    <lineage>
        <taxon>Eukaryota</taxon>
        <taxon>Fungi</taxon>
        <taxon>Dikarya</taxon>
        <taxon>Ascomycota</taxon>
        <taxon>Saccharomycotina</taxon>
        <taxon>Saccharomycetes</taxon>
        <taxon>Phaffomycetales</taxon>
        <taxon>Wickerhamomycetaceae</taxon>
        <taxon>Wickerhamomyces</taxon>
    </lineage>
</organism>